<dbReference type="EMBL" id="JAGGKV010000003">
    <property type="protein sequence ID" value="MBP1962634.1"/>
    <property type="molecule type" value="Genomic_DNA"/>
</dbReference>
<protein>
    <submittedName>
        <fullName evidence="2">ABC-type Na+ efflux pump permease subunit</fullName>
    </submittedName>
</protein>
<proteinExistence type="predicted"/>
<evidence type="ECO:0000313" key="2">
    <source>
        <dbReference type="EMBL" id="MBP1962634.1"/>
    </source>
</evidence>
<keyword evidence="1" id="KW-0812">Transmembrane</keyword>
<keyword evidence="3" id="KW-1185">Reference proteome</keyword>
<reference evidence="2 3" key="1">
    <citation type="submission" date="2021-03" db="EMBL/GenBank/DDBJ databases">
        <title>Genomic Encyclopedia of Type Strains, Phase IV (KMG-IV): sequencing the most valuable type-strain genomes for metagenomic binning, comparative biology and taxonomic classification.</title>
        <authorList>
            <person name="Goeker M."/>
        </authorList>
    </citation>
    <scope>NUCLEOTIDE SEQUENCE [LARGE SCALE GENOMIC DNA]</scope>
    <source>
        <strain evidence="2 3">DSM 24950</strain>
    </source>
</reference>
<sequence>MNRKATLWTLILTQLVYILFILLWLFIAGMSVMMFDTPDAAGKVTTWLFFIAILLYPVGLLTALVAGWMMFSRRRHKAALIWNCIPLLWILPLGGFFLFTNLT</sequence>
<keyword evidence="1" id="KW-0472">Membrane</keyword>
<feature type="transmembrane region" description="Helical" evidence="1">
    <location>
        <begin position="7"/>
        <end position="27"/>
    </location>
</feature>
<feature type="transmembrane region" description="Helical" evidence="1">
    <location>
        <begin position="80"/>
        <end position="99"/>
    </location>
</feature>
<accession>A0ABS4HXH2</accession>
<evidence type="ECO:0000313" key="3">
    <source>
        <dbReference type="Proteomes" id="UP001519344"/>
    </source>
</evidence>
<dbReference type="RefSeq" id="WP_167062485.1">
    <property type="nucleotide sequence ID" value="NZ_JAAOZR010000024.1"/>
</dbReference>
<keyword evidence="1" id="KW-1133">Transmembrane helix</keyword>
<name>A0ABS4HXH2_9BACL</name>
<feature type="transmembrane region" description="Helical" evidence="1">
    <location>
        <begin position="47"/>
        <end position="68"/>
    </location>
</feature>
<comment type="caution">
    <text evidence="2">The sequence shown here is derived from an EMBL/GenBank/DDBJ whole genome shotgun (WGS) entry which is preliminary data.</text>
</comment>
<organism evidence="2 3">
    <name type="scientific">Paenibacillus aceris</name>
    <dbReference type="NCBI Taxonomy" id="869555"/>
    <lineage>
        <taxon>Bacteria</taxon>
        <taxon>Bacillati</taxon>
        <taxon>Bacillota</taxon>
        <taxon>Bacilli</taxon>
        <taxon>Bacillales</taxon>
        <taxon>Paenibacillaceae</taxon>
        <taxon>Paenibacillus</taxon>
    </lineage>
</organism>
<gene>
    <name evidence="2" type="ORF">J2Z65_001833</name>
</gene>
<evidence type="ECO:0000256" key="1">
    <source>
        <dbReference type="SAM" id="Phobius"/>
    </source>
</evidence>
<dbReference type="Proteomes" id="UP001519344">
    <property type="component" value="Unassembled WGS sequence"/>
</dbReference>